<dbReference type="Gene3D" id="1.10.260.40">
    <property type="entry name" value="lambda repressor-like DNA-binding domains"/>
    <property type="match status" value="1"/>
</dbReference>
<feature type="region of interest" description="Disordered" evidence="1">
    <location>
        <begin position="72"/>
        <end position="184"/>
    </location>
</feature>
<dbReference type="InterPro" id="IPR001387">
    <property type="entry name" value="Cro/C1-type_HTH"/>
</dbReference>
<evidence type="ECO:0000313" key="4">
    <source>
        <dbReference type="Proteomes" id="UP000189628"/>
    </source>
</evidence>
<feature type="domain" description="HTH cro/C1-type" evidence="2">
    <location>
        <begin position="8"/>
        <end position="62"/>
    </location>
</feature>
<geneLocation type="plasmid" evidence="3">
    <name>unnamed</name>
</geneLocation>
<evidence type="ECO:0000256" key="1">
    <source>
        <dbReference type="SAM" id="MobiDB-lite"/>
    </source>
</evidence>
<dbReference type="GO" id="GO:0003677">
    <property type="term" value="F:DNA binding"/>
    <property type="evidence" value="ECO:0007669"/>
    <property type="project" value="InterPro"/>
</dbReference>
<dbReference type="InterPro" id="IPR010982">
    <property type="entry name" value="Lambda_DNA-bd_dom_sf"/>
</dbReference>
<dbReference type="AlphaFoldDB" id="A0A1U9VP63"/>
<dbReference type="CDD" id="cd00093">
    <property type="entry name" value="HTH_XRE"/>
    <property type="match status" value="1"/>
</dbReference>
<dbReference type="RefSeq" id="WP_013209801.1">
    <property type="nucleotide sequence ID" value="NZ_CP019912.1"/>
</dbReference>
<evidence type="ECO:0000313" key="3">
    <source>
        <dbReference type="EMBL" id="AQW32460.1"/>
    </source>
</evidence>
<sequence>MEQPFKQLHSLRKSRKLKQEDVAKMAGISREAYLRAESGRADPRLSTLMAVAGALGLEVVLAPREAVAEIERVIASHPTQPLPGGGSPGGEAGREGQSGSVGGSSSGHGLAGQYRGPERHPQSAYHPGAAPGQAGQQGAPHAGNVGSGSDDRSRTGSGERPAAGGTGSSGGSDRPGPGSGSRES</sequence>
<dbReference type="Proteomes" id="UP000189628">
    <property type="component" value="Plasmid unnamed"/>
</dbReference>
<feature type="compositionally biased region" description="Gly residues" evidence="1">
    <location>
        <begin position="99"/>
        <end position="110"/>
    </location>
</feature>
<reference evidence="3 4" key="1">
    <citation type="submission" date="2017-02" db="EMBL/GenBank/DDBJ databases">
        <title>Blood Disease Bacterium A2-HR MARDI.</title>
        <authorList>
            <person name="Badrun R."/>
            <person name="Abu Bakar N."/>
            <person name="Laboh R."/>
        </authorList>
    </citation>
    <scope>NUCLEOTIDE SEQUENCE [LARGE SCALE GENOMIC DNA]</scope>
    <source>
        <strain evidence="3 4">A2-HR MARDI</strain>
        <plasmid evidence="4">Plasmid</plasmid>
    </source>
</reference>
<evidence type="ECO:0000259" key="2">
    <source>
        <dbReference type="PROSITE" id="PS50943"/>
    </source>
</evidence>
<dbReference type="Pfam" id="PF01381">
    <property type="entry name" value="HTH_3"/>
    <property type="match status" value="1"/>
</dbReference>
<gene>
    <name evidence="3" type="ORF">B0B51_21795</name>
</gene>
<protein>
    <submittedName>
        <fullName evidence="3">Transcriptional regulator</fullName>
    </submittedName>
</protein>
<name>A0A1U9VP63_9RALS</name>
<keyword evidence="3" id="KW-0614">Plasmid</keyword>
<dbReference type="SUPFAM" id="SSF47413">
    <property type="entry name" value="lambda repressor-like DNA-binding domains"/>
    <property type="match status" value="1"/>
</dbReference>
<organism evidence="3 4">
    <name type="scientific">blood disease bacterium A2-HR MARDI</name>
    <dbReference type="NCBI Taxonomy" id="1944648"/>
    <lineage>
        <taxon>Bacteria</taxon>
        <taxon>Pseudomonadati</taxon>
        <taxon>Pseudomonadota</taxon>
        <taxon>Betaproteobacteria</taxon>
        <taxon>Burkholderiales</taxon>
        <taxon>Burkholderiaceae</taxon>
        <taxon>Ralstonia</taxon>
        <taxon>Ralstonia solanacearum species complex</taxon>
    </lineage>
</organism>
<dbReference type="EMBL" id="CP019912">
    <property type="protein sequence ID" value="AQW32460.1"/>
    <property type="molecule type" value="Genomic_DNA"/>
</dbReference>
<proteinExistence type="predicted"/>
<dbReference type="PROSITE" id="PS50943">
    <property type="entry name" value="HTH_CROC1"/>
    <property type="match status" value="1"/>
</dbReference>
<dbReference type="SMART" id="SM00530">
    <property type="entry name" value="HTH_XRE"/>
    <property type="match status" value="1"/>
</dbReference>
<feature type="compositionally biased region" description="Low complexity" evidence="1">
    <location>
        <begin position="126"/>
        <end position="143"/>
    </location>
</feature>
<accession>A0A1U9VP63</accession>
<dbReference type="GeneID" id="97323440"/>